<dbReference type="GO" id="GO:0009229">
    <property type="term" value="P:thiamine diphosphate biosynthetic process"/>
    <property type="evidence" value="ECO:0007669"/>
    <property type="project" value="UniProtKB-UniRule"/>
</dbReference>
<dbReference type="Proteomes" id="UP000001918">
    <property type="component" value="Chromosome"/>
</dbReference>
<name>D1A3V0_THECD</name>
<comment type="function">
    <text evidence="1 10">Catalyzes the synthesis of the hydroxymethylpyrimidine phosphate (HMP-P) moiety of thiamine from aminoimidazole ribotide (AIR) in a radical S-adenosyl-L-methionine (SAM)-dependent reaction.</text>
</comment>
<feature type="binding site" evidence="10">
    <location>
        <position position="399"/>
    </location>
    <ligand>
        <name>substrate</name>
    </ligand>
</feature>
<evidence type="ECO:0000256" key="9">
    <source>
        <dbReference type="ARBA" id="ARBA00023239"/>
    </source>
</evidence>
<feature type="binding site" evidence="10">
    <location>
        <position position="520"/>
    </location>
    <ligand>
        <name>[4Fe-4S] cluster</name>
        <dbReference type="ChEBI" id="CHEBI:49883"/>
        <note>4Fe-4S-S-AdoMet</note>
    </ligand>
</feature>
<dbReference type="Pfam" id="PF01964">
    <property type="entry name" value="ThiC_Rad_SAM"/>
    <property type="match status" value="1"/>
</dbReference>
<comment type="cofactor">
    <cofactor evidence="10">
        <name>[4Fe-4S] cluster</name>
        <dbReference type="ChEBI" id="CHEBI:49883"/>
    </cofactor>
    <text evidence="10">Binds 1 [4Fe-4S] cluster per subunit. The cluster is coordinated with 3 cysteines and an exchangeable S-adenosyl-L-methionine.</text>
</comment>
<dbReference type="eggNOG" id="COG0422">
    <property type="taxonomic scope" value="Bacteria"/>
</dbReference>
<dbReference type="GO" id="GO:0009228">
    <property type="term" value="P:thiamine biosynthetic process"/>
    <property type="evidence" value="ECO:0007669"/>
    <property type="project" value="UniProtKB-UniRule"/>
</dbReference>
<dbReference type="NCBIfam" id="NF006763">
    <property type="entry name" value="PRK09284.1"/>
    <property type="match status" value="1"/>
</dbReference>
<dbReference type="GO" id="GO:0008270">
    <property type="term" value="F:zinc ion binding"/>
    <property type="evidence" value="ECO:0007669"/>
    <property type="project" value="UniProtKB-UniRule"/>
</dbReference>
<dbReference type="NCBIfam" id="NF009895">
    <property type="entry name" value="PRK13352.1"/>
    <property type="match status" value="1"/>
</dbReference>
<evidence type="ECO:0000256" key="11">
    <source>
        <dbReference type="SAM" id="MobiDB-lite"/>
    </source>
</evidence>
<dbReference type="FunFam" id="3.20.20.540:FF:000001">
    <property type="entry name" value="Phosphomethylpyrimidine synthase"/>
    <property type="match status" value="1"/>
</dbReference>
<dbReference type="EMBL" id="CP001738">
    <property type="protein sequence ID" value="ACY98003.1"/>
    <property type="molecule type" value="Genomic_DNA"/>
</dbReference>
<dbReference type="SFLD" id="SFLDS00113">
    <property type="entry name" value="Radical_SAM_Phosphomethylpyrim"/>
    <property type="match status" value="1"/>
</dbReference>
<dbReference type="SFLD" id="SFLDG01114">
    <property type="entry name" value="phosphomethylpyrimidine_syntha"/>
    <property type="match status" value="1"/>
</dbReference>
<dbReference type="KEGG" id="tcu:Tcur_2440"/>
<dbReference type="Gene3D" id="3.20.20.540">
    <property type="entry name" value="Radical SAM ThiC family, central domain"/>
    <property type="match status" value="1"/>
</dbReference>
<accession>D1A3V0</accession>
<feature type="domain" description="ThiC-associated" evidence="12">
    <location>
        <begin position="7"/>
        <end position="73"/>
    </location>
</feature>
<dbReference type="InterPro" id="IPR037509">
    <property type="entry name" value="ThiC"/>
</dbReference>
<comment type="catalytic activity">
    <reaction evidence="10">
        <text>5-amino-1-(5-phospho-beta-D-ribosyl)imidazole + S-adenosyl-L-methionine = 4-amino-2-methyl-5-(phosphooxymethyl)pyrimidine + CO + 5'-deoxyadenosine + formate + L-methionine + 3 H(+)</text>
        <dbReference type="Rhea" id="RHEA:24840"/>
        <dbReference type="ChEBI" id="CHEBI:15378"/>
        <dbReference type="ChEBI" id="CHEBI:15740"/>
        <dbReference type="ChEBI" id="CHEBI:17245"/>
        <dbReference type="ChEBI" id="CHEBI:17319"/>
        <dbReference type="ChEBI" id="CHEBI:57844"/>
        <dbReference type="ChEBI" id="CHEBI:58354"/>
        <dbReference type="ChEBI" id="CHEBI:59789"/>
        <dbReference type="ChEBI" id="CHEBI:137981"/>
        <dbReference type="EC" id="4.1.99.17"/>
    </reaction>
</comment>
<feature type="binding site" evidence="10">
    <location>
        <position position="372"/>
    </location>
    <ligand>
        <name>substrate</name>
    </ligand>
</feature>
<proteinExistence type="inferred from homology"/>
<keyword evidence="2 10" id="KW-0004">4Fe-4S</keyword>
<dbReference type="SFLD" id="SFLDF00407">
    <property type="entry name" value="phosphomethylpyrimidine_syntha"/>
    <property type="match status" value="1"/>
</dbReference>
<evidence type="ECO:0000313" key="14">
    <source>
        <dbReference type="Proteomes" id="UP000001918"/>
    </source>
</evidence>
<dbReference type="AlphaFoldDB" id="D1A3V0"/>
<evidence type="ECO:0000256" key="3">
    <source>
        <dbReference type="ARBA" id="ARBA00022691"/>
    </source>
</evidence>
<evidence type="ECO:0000259" key="12">
    <source>
        <dbReference type="Pfam" id="PF13667"/>
    </source>
</evidence>
<gene>
    <name evidence="10" type="primary">thiC</name>
    <name evidence="13" type="ordered locus">Tcur_2440</name>
</gene>
<evidence type="ECO:0000256" key="5">
    <source>
        <dbReference type="ARBA" id="ARBA00022833"/>
    </source>
</evidence>
<evidence type="ECO:0000256" key="8">
    <source>
        <dbReference type="ARBA" id="ARBA00023014"/>
    </source>
</evidence>
<dbReference type="NCBIfam" id="TIGR00190">
    <property type="entry name" value="thiC"/>
    <property type="match status" value="1"/>
</dbReference>
<reference evidence="13 14" key="1">
    <citation type="journal article" date="2011" name="Stand. Genomic Sci.">
        <title>Complete genome sequence of Thermomonospora curvata type strain (B9).</title>
        <authorList>
            <person name="Chertkov O."/>
            <person name="Sikorski J."/>
            <person name="Nolan M."/>
            <person name="Lapidus A."/>
            <person name="Lucas S."/>
            <person name="Del Rio T.G."/>
            <person name="Tice H."/>
            <person name="Cheng J.F."/>
            <person name="Goodwin L."/>
            <person name="Pitluck S."/>
            <person name="Liolios K."/>
            <person name="Ivanova N."/>
            <person name="Mavromatis K."/>
            <person name="Mikhailova N."/>
            <person name="Ovchinnikova G."/>
            <person name="Pati A."/>
            <person name="Chen A."/>
            <person name="Palaniappan K."/>
            <person name="Djao O.D."/>
            <person name="Land M."/>
            <person name="Hauser L."/>
            <person name="Chang Y.J."/>
            <person name="Jeffries C.D."/>
            <person name="Brettin T."/>
            <person name="Han C."/>
            <person name="Detter J.C."/>
            <person name="Rohde M."/>
            <person name="Goker M."/>
            <person name="Woyke T."/>
            <person name="Bristow J."/>
            <person name="Eisen J.A."/>
            <person name="Markowitz V."/>
            <person name="Hugenholtz P."/>
            <person name="Klenk H.P."/>
            <person name="Kyrpides N.C."/>
        </authorList>
    </citation>
    <scope>NUCLEOTIDE SEQUENCE [LARGE SCALE GENOMIC DNA]</scope>
    <source>
        <strain evidence="14">ATCC 19995 / DSM 43183 / JCM 3096 / KCTC 9072 / NBRC 15933 / NCIMB 10081 / Henssen B9</strain>
    </source>
</reference>
<dbReference type="InterPro" id="IPR002817">
    <property type="entry name" value="ThiC/BzaA/B"/>
</dbReference>
<dbReference type="HAMAP" id="MF_00089">
    <property type="entry name" value="ThiC"/>
    <property type="match status" value="1"/>
</dbReference>
<dbReference type="RefSeq" id="WP_012852787.1">
    <property type="nucleotide sequence ID" value="NC_013510.1"/>
</dbReference>
<feature type="binding site" evidence="10">
    <location>
        <position position="528"/>
    </location>
    <ligand>
        <name>[4Fe-4S] cluster</name>
        <dbReference type="ChEBI" id="CHEBI:49883"/>
        <note>4Fe-4S-S-AdoMet</note>
    </ligand>
</feature>
<feature type="binding site" evidence="10">
    <location>
        <position position="207"/>
    </location>
    <ligand>
        <name>substrate</name>
    </ligand>
</feature>
<dbReference type="EC" id="4.1.99.17" evidence="10"/>
<dbReference type="STRING" id="471852.Tcur_2440"/>
<comment type="pathway">
    <text evidence="10">Cofactor biosynthesis; thiamine diphosphate biosynthesis.</text>
</comment>
<protein>
    <recommendedName>
        <fullName evidence="10">Phosphomethylpyrimidine synthase</fullName>
        <ecNumber evidence="10">4.1.99.17</ecNumber>
    </recommendedName>
    <alternativeName>
        <fullName evidence="10">Hydroxymethylpyrimidine phosphate synthase</fullName>
        <shortName evidence="10">HMP-P synthase</shortName>
        <shortName evidence="10">HMP-phosphate synthase</shortName>
        <shortName evidence="10">HMPP synthase</shortName>
    </alternativeName>
    <alternativeName>
        <fullName evidence="10">Thiamine biosynthesis protein ThiC</fullName>
    </alternativeName>
</protein>
<dbReference type="PANTHER" id="PTHR30557">
    <property type="entry name" value="THIAMINE BIOSYNTHESIS PROTEIN THIC"/>
    <property type="match status" value="1"/>
</dbReference>
<dbReference type="GO" id="GO:0005829">
    <property type="term" value="C:cytosol"/>
    <property type="evidence" value="ECO:0007669"/>
    <property type="project" value="TreeGrafter"/>
</dbReference>
<evidence type="ECO:0000256" key="4">
    <source>
        <dbReference type="ARBA" id="ARBA00022723"/>
    </source>
</evidence>
<feature type="binding site" evidence="10">
    <location>
        <begin position="333"/>
        <end position="336"/>
    </location>
    <ligand>
        <name>substrate</name>
    </ligand>
</feature>
<feature type="binding site" evidence="10">
    <location>
        <position position="376"/>
    </location>
    <ligand>
        <name>Zn(2+)</name>
        <dbReference type="ChEBI" id="CHEBI:29105"/>
    </ligand>
</feature>
<keyword evidence="4 10" id="KW-0479">Metal-binding</keyword>
<dbReference type="GO" id="GO:0070284">
    <property type="term" value="F:phosphomethylpyrimidine synthase activity"/>
    <property type="evidence" value="ECO:0007669"/>
    <property type="project" value="UniProtKB-EC"/>
</dbReference>
<organism evidence="13 14">
    <name type="scientific">Thermomonospora curvata (strain ATCC 19995 / DSM 43183 / JCM 3096 / KCTC 9072 / NBRC 15933 / NCIMB 10081 / Henssen B9)</name>
    <dbReference type="NCBI Taxonomy" id="471852"/>
    <lineage>
        <taxon>Bacteria</taxon>
        <taxon>Bacillati</taxon>
        <taxon>Actinomycetota</taxon>
        <taxon>Actinomycetes</taxon>
        <taxon>Streptosporangiales</taxon>
        <taxon>Thermomonosporaceae</taxon>
        <taxon>Thermomonospora</taxon>
    </lineage>
</organism>
<dbReference type="InterPro" id="IPR038521">
    <property type="entry name" value="ThiC/Bza_core_dom"/>
</dbReference>
<feature type="binding site" evidence="10">
    <location>
        <begin position="292"/>
        <end position="294"/>
    </location>
    <ligand>
        <name>substrate</name>
    </ligand>
</feature>
<feature type="binding site" evidence="10">
    <location>
        <position position="440"/>
    </location>
    <ligand>
        <name>Zn(2+)</name>
        <dbReference type="ChEBI" id="CHEBI:29105"/>
    </ligand>
</feature>
<feature type="binding site" evidence="10">
    <location>
        <position position="523"/>
    </location>
    <ligand>
        <name>[4Fe-4S] cluster</name>
        <dbReference type="ChEBI" id="CHEBI:49883"/>
        <note>4Fe-4S-S-AdoMet</note>
    </ligand>
</feature>
<feature type="binding site" evidence="10">
    <location>
        <position position="272"/>
    </location>
    <ligand>
        <name>substrate</name>
    </ligand>
</feature>
<evidence type="ECO:0000256" key="10">
    <source>
        <dbReference type="HAMAP-Rule" id="MF_00089"/>
    </source>
</evidence>
<keyword evidence="3 10" id="KW-0949">S-adenosyl-L-methionine</keyword>
<comment type="similarity">
    <text evidence="10">Belongs to the ThiC family.</text>
</comment>
<evidence type="ECO:0000256" key="1">
    <source>
        <dbReference type="ARBA" id="ARBA00003175"/>
    </source>
</evidence>
<dbReference type="HOGENOM" id="CLU_013181_2_1_11"/>
<feature type="binding site" evidence="10">
    <location>
        <position position="236"/>
    </location>
    <ligand>
        <name>substrate</name>
    </ligand>
</feature>
<dbReference type="GO" id="GO:0051539">
    <property type="term" value="F:4 iron, 4 sulfur cluster binding"/>
    <property type="evidence" value="ECO:0007669"/>
    <property type="project" value="UniProtKB-KW"/>
</dbReference>
<dbReference type="Gene3D" id="6.10.250.620">
    <property type="match status" value="1"/>
</dbReference>
<dbReference type="OrthoDB" id="9805897at2"/>
<keyword evidence="5 10" id="KW-0862">Zinc</keyword>
<feature type="binding site" evidence="10">
    <location>
        <position position="178"/>
    </location>
    <ligand>
        <name>substrate</name>
    </ligand>
</feature>
<dbReference type="Pfam" id="PF13667">
    <property type="entry name" value="ThiC-associated"/>
    <property type="match status" value="1"/>
</dbReference>
<keyword evidence="8 10" id="KW-0411">Iron-sulfur</keyword>
<keyword evidence="7 10" id="KW-0408">Iron</keyword>
<evidence type="ECO:0000313" key="13">
    <source>
        <dbReference type="EMBL" id="ACY98003.1"/>
    </source>
</evidence>
<dbReference type="PANTHER" id="PTHR30557:SF1">
    <property type="entry name" value="PHOSPHOMETHYLPYRIMIDINE SYNTHASE, CHLOROPLASTIC"/>
    <property type="match status" value="1"/>
</dbReference>
<keyword evidence="14" id="KW-1185">Reference proteome</keyword>
<keyword evidence="9 10" id="KW-0456">Lyase</keyword>
<evidence type="ECO:0000256" key="7">
    <source>
        <dbReference type="ARBA" id="ARBA00023004"/>
    </source>
</evidence>
<sequence>MTQASVSAARKTYLTGASRPDIRVPMREVVLTTGDSLVLYDTSGPYTDPSYQVDVRRGLPALRAKWIAERGDTAEYDGRPVRPEDDGRRSSDPLRDQGAFPPRRPRRATGKAVTQRAYARRGEITPEMEFVALREGVDPEFVRQELAAGRAVLPANVNHPELEPMIIGRNFLVKVNANIGNSAVASSIEEEVDKMTWAIRWGADTVMDLSTGRDIHTTREWILRNSPVPVGTVPLYQALEKVGGNPADLSWEVFRDTVIEQAEQGVDYMTVHAAVLLRYIPLTTRRKTGIVSRGGSIMAAWCLAHHKENFLYTHFRELCEIFAAYDITWSLGDGLRPGCIADANDEAQFAELRTQGELTKIAAEFDTQVMNEGPGHVPMHKIKENVDLQRELCDDAPFYTLGPLTTDIAPGYDHITSAIGAAMIGWYGTAMLCYVTPKEHLGLPNKDDVKAGVIAYKIAAHAADLAKGHPGAQAWDDALSEARFEFRWEDQFNLSLDPDTARSFHDETLPAAPAKTAHFCSMCGPHFCSMKITQDVRRFARERGLTEEEALREGMRAKAEEFTASGGRIYLPVSAAED</sequence>
<keyword evidence="6 10" id="KW-0784">Thiamine biosynthesis</keyword>
<evidence type="ECO:0000256" key="2">
    <source>
        <dbReference type="ARBA" id="ARBA00022485"/>
    </source>
</evidence>
<dbReference type="UniPathway" id="UPA00060"/>
<evidence type="ECO:0000256" key="6">
    <source>
        <dbReference type="ARBA" id="ARBA00022977"/>
    </source>
</evidence>
<feature type="compositionally biased region" description="Basic and acidic residues" evidence="11">
    <location>
        <begin position="75"/>
        <end position="95"/>
    </location>
</feature>
<feature type="region of interest" description="Disordered" evidence="11">
    <location>
        <begin position="75"/>
        <end position="117"/>
    </location>
</feature>
<dbReference type="InterPro" id="IPR025747">
    <property type="entry name" value="ThiC-associated_dom"/>
</dbReference>